<dbReference type="InterPro" id="IPR003968">
    <property type="entry name" value="K_chnl_volt-dep_Kv"/>
</dbReference>
<keyword evidence="10 15" id="KW-0472">Membrane</keyword>
<feature type="region of interest" description="Disordered" evidence="14">
    <location>
        <begin position="550"/>
        <end position="571"/>
    </location>
</feature>
<dbReference type="GO" id="GO:0051260">
    <property type="term" value="P:protein homooligomerization"/>
    <property type="evidence" value="ECO:0007669"/>
    <property type="project" value="InterPro"/>
</dbReference>
<reference evidence="17" key="1">
    <citation type="submission" date="2020-06" db="EMBL/GenBank/DDBJ databases">
        <title>Draft genome of Bugula neritina, a colonial animal packing powerful symbionts and potential medicines.</title>
        <authorList>
            <person name="Rayko M."/>
        </authorList>
    </citation>
    <scope>NUCLEOTIDE SEQUENCE [LARGE SCALE GENOMIC DNA]</scope>
    <source>
        <strain evidence="17">Kwan_BN1</strain>
    </source>
</reference>
<dbReference type="Pfam" id="PF00520">
    <property type="entry name" value="Ion_trans"/>
    <property type="match status" value="1"/>
</dbReference>
<evidence type="ECO:0000256" key="8">
    <source>
        <dbReference type="ARBA" id="ARBA00022989"/>
    </source>
</evidence>
<organism evidence="17 18">
    <name type="scientific">Bugula neritina</name>
    <name type="common">Brown bryozoan</name>
    <name type="synonym">Sertularia neritina</name>
    <dbReference type="NCBI Taxonomy" id="10212"/>
    <lineage>
        <taxon>Eukaryota</taxon>
        <taxon>Metazoa</taxon>
        <taxon>Spiralia</taxon>
        <taxon>Lophotrochozoa</taxon>
        <taxon>Bryozoa</taxon>
        <taxon>Gymnolaemata</taxon>
        <taxon>Cheilostomatida</taxon>
        <taxon>Flustrina</taxon>
        <taxon>Buguloidea</taxon>
        <taxon>Bugulidae</taxon>
        <taxon>Bugula</taxon>
    </lineage>
</organism>
<comment type="subcellular location">
    <subcellularLocation>
        <location evidence="1">Membrane</location>
        <topology evidence="1">Multi-pass membrane protein</topology>
    </subcellularLocation>
</comment>
<gene>
    <name evidence="17" type="ORF">EB796_001885</name>
</gene>
<keyword evidence="7" id="KW-0630">Potassium</keyword>
<dbReference type="Gene3D" id="1.10.287.70">
    <property type="match status" value="1"/>
</dbReference>
<dbReference type="InterPro" id="IPR003131">
    <property type="entry name" value="T1-type_BTB"/>
</dbReference>
<dbReference type="FunFam" id="1.20.120.350:FF:000028">
    <property type="entry name" value="Potassium voltage-gated channel subfamily a member"/>
    <property type="match status" value="1"/>
</dbReference>
<keyword evidence="9" id="KW-0406">Ion transport</keyword>
<dbReference type="InterPro" id="IPR003972">
    <property type="entry name" value="K_chnl_volt-dep_Kv1"/>
</dbReference>
<keyword evidence="18" id="KW-1185">Reference proteome</keyword>
<evidence type="ECO:0000256" key="3">
    <source>
        <dbReference type="ARBA" id="ARBA00022538"/>
    </source>
</evidence>
<evidence type="ECO:0000256" key="13">
    <source>
        <dbReference type="ARBA" id="ARBA00034430"/>
    </source>
</evidence>
<dbReference type="InterPro" id="IPR011333">
    <property type="entry name" value="SKP1/BTB/POZ_sf"/>
</dbReference>
<keyword evidence="5" id="KW-0631">Potassium channel</keyword>
<dbReference type="PANTHER" id="PTHR11537:SF113">
    <property type="entry name" value="POTASSIUM VOLTAGE-GATED CHANNEL PROTEIN SHAKER"/>
    <property type="match status" value="1"/>
</dbReference>
<dbReference type="EMBL" id="VXIV02000210">
    <property type="protein sequence ID" value="KAF6039804.1"/>
    <property type="molecule type" value="Genomic_DNA"/>
</dbReference>
<evidence type="ECO:0000256" key="14">
    <source>
        <dbReference type="SAM" id="MobiDB-lite"/>
    </source>
</evidence>
<evidence type="ECO:0000259" key="16">
    <source>
        <dbReference type="SMART" id="SM00225"/>
    </source>
</evidence>
<dbReference type="GO" id="GO:0008076">
    <property type="term" value="C:voltage-gated potassium channel complex"/>
    <property type="evidence" value="ECO:0007669"/>
    <property type="project" value="InterPro"/>
</dbReference>
<evidence type="ECO:0000313" key="17">
    <source>
        <dbReference type="EMBL" id="KAF6039804.1"/>
    </source>
</evidence>
<dbReference type="PRINTS" id="PR00169">
    <property type="entry name" value="KCHANNEL"/>
</dbReference>
<keyword evidence="12" id="KW-0407">Ion channel</keyword>
<evidence type="ECO:0000256" key="12">
    <source>
        <dbReference type="ARBA" id="ARBA00023303"/>
    </source>
</evidence>
<dbReference type="InterPro" id="IPR027359">
    <property type="entry name" value="Volt_channel_dom_sf"/>
</dbReference>
<evidence type="ECO:0000313" key="18">
    <source>
        <dbReference type="Proteomes" id="UP000593567"/>
    </source>
</evidence>
<keyword evidence="8 15" id="KW-1133">Transmembrane helix</keyword>
<accession>A0A7J7KNQ6</accession>
<name>A0A7J7KNQ6_BUGNE</name>
<dbReference type="Proteomes" id="UP000593567">
    <property type="component" value="Unassembled WGS sequence"/>
</dbReference>
<evidence type="ECO:0000256" key="10">
    <source>
        <dbReference type="ARBA" id="ARBA00023136"/>
    </source>
</evidence>
<evidence type="ECO:0000256" key="2">
    <source>
        <dbReference type="ARBA" id="ARBA00022448"/>
    </source>
</evidence>
<evidence type="ECO:0000256" key="9">
    <source>
        <dbReference type="ARBA" id="ARBA00023065"/>
    </source>
</evidence>
<dbReference type="PRINTS" id="PR01496">
    <property type="entry name" value="SHAKERCHANEL"/>
</dbReference>
<comment type="caution">
    <text evidence="17">The sequence shown here is derived from an EMBL/GenBank/DDBJ whole genome shotgun (WGS) entry which is preliminary data.</text>
</comment>
<feature type="domain" description="BTB" evidence="16">
    <location>
        <begin position="86"/>
        <end position="186"/>
    </location>
</feature>
<dbReference type="Gene3D" id="3.30.710.10">
    <property type="entry name" value="Potassium Channel Kv1.1, Chain A"/>
    <property type="match status" value="1"/>
</dbReference>
<dbReference type="FunFam" id="1.10.287.70:FF:000002">
    <property type="entry name" value="Potassium voltage-gated channel subfamily a member"/>
    <property type="match status" value="1"/>
</dbReference>
<dbReference type="SUPFAM" id="SSF81324">
    <property type="entry name" value="Voltage-gated potassium channels"/>
    <property type="match status" value="1"/>
</dbReference>
<dbReference type="Pfam" id="PF02214">
    <property type="entry name" value="BTB_2"/>
    <property type="match status" value="1"/>
</dbReference>
<evidence type="ECO:0000256" key="4">
    <source>
        <dbReference type="ARBA" id="ARBA00022692"/>
    </source>
</evidence>
<dbReference type="Gene3D" id="1.20.120.350">
    <property type="entry name" value="Voltage-gated potassium channels. Chain C"/>
    <property type="match status" value="1"/>
</dbReference>
<keyword evidence="3" id="KW-0633">Potassium transport</keyword>
<feature type="transmembrane region" description="Helical" evidence="15">
    <location>
        <begin position="457"/>
        <end position="478"/>
    </location>
</feature>
<dbReference type="FunFam" id="3.30.710.10:FF:000012">
    <property type="entry name" value="Potassium voltage-gated channel subfamily A member 10"/>
    <property type="match status" value="1"/>
</dbReference>
<dbReference type="PANTHER" id="PTHR11537">
    <property type="entry name" value="VOLTAGE-GATED POTASSIUM CHANNEL"/>
    <property type="match status" value="1"/>
</dbReference>
<feature type="compositionally biased region" description="Polar residues" evidence="14">
    <location>
        <begin position="43"/>
        <end position="62"/>
    </location>
</feature>
<dbReference type="InterPro" id="IPR005821">
    <property type="entry name" value="Ion_trans_dom"/>
</dbReference>
<dbReference type="AlphaFoldDB" id="A0A7J7KNQ6"/>
<feature type="region of interest" description="Disordered" evidence="14">
    <location>
        <begin position="492"/>
        <end position="514"/>
    </location>
</feature>
<evidence type="ECO:0000256" key="1">
    <source>
        <dbReference type="ARBA" id="ARBA00004141"/>
    </source>
</evidence>
<dbReference type="GO" id="GO:0001508">
    <property type="term" value="P:action potential"/>
    <property type="evidence" value="ECO:0007669"/>
    <property type="project" value="TreeGrafter"/>
</dbReference>
<sequence>MEVAMAGAGDYLEGNGHGYLSGASPHINYLNPKQRHAHALSHGPSTNNNLTSTHPQSDSRNFASRVPDEVHTELDTGTGNIYECQERVIINVSGMRYETQLKTLNQFPDSLLGNSVKRNRYFDPLRNEYFFDRNRPSFDAILYYYQSGGRLRRPVNVPLDVFSEEIKFYDLGQETIDKFREDEGFIKEEEQELPTNKFQRAVWLLFEYPESSMPAKIIAILSVVIILLSIVTFCLETLPQFKHYKVENVSTILGNRSEIIESIVEDDVPKFTEPFFIIETACIIWFTSELLVRFASSPDKLAFFKNFMNLIDIMAIVPYFITLGTVIADEQKAAPGEPVVAAAAASDDAPSGNQAMSLAILRVIRLVRVFRIFKLSRHSKGLQILGQTLKASLRELALLIFFLVIGVVLFSSAVYFAEADDDQTFFKSIPGAFWWAVVTMTTVGYGDMRPTTTAGKLVGSLCAITGVLMIALPVPVIVSNFNYFYHRESESEDKSSNQQHVETCPSVKPSLGQKTSSTLSIASNLEELNCERVPLTANLQTYSNIVNKNNSMQNHVGTNHRSSTNSLETDV</sequence>
<feature type="region of interest" description="Disordered" evidence="14">
    <location>
        <begin position="35"/>
        <end position="63"/>
    </location>
</feature>
<comment type="catalytic activity">
    <reaction evidence="13">
        <text>K(+)(in) = K(+)(out)</text>
        <dbReference type="Rhea" id="RHEA:29463"/>
        <dbReference type="ChEBI" id="CHEBI:29103"/>
    </reaction>
</comment>
<protein>
    <submittedName>
        <fullName evidence="17">KCNA5</fullName>
    </submittedName>
</protein>
<evidence type="ECO:0000256" key="6">
    <source>
        <dbReference type="ARBA" id="ARBA00022882"/>
    </source>
</evidence>
<keyword evidence="11" id="KW-0325">Glycoprotein</keyword>
<dbReference type="SUPFAM" id="SSF54695">
    <property type="entry name" value="POZ domain"/>
    <property type="match status" value="1"/>
</dbReference>
<keyword evidence="2" id="KW-0813">Transport</keyword>
<feature type="transmembrane region" description="Helical" evidence="15">
    <location>
        <begin position="217"/>
        <end position="238"/>
    </location>
</feature>
<keyword evidence="4 15" id="KW-0812">Transmembrane</keyword>
<evidence type="ECO:0000256" key="7">
    <source>
        <dbReference type="ARBA" id="ARBA00022958"/>
    </source>
</evidence>
<feature type="transmembrane region" description="Helical" evidence="15">
    <location>
        <begin position="429"/>
        <end position="445"/>
    </location>
</feature>
<dbReference type="SMART" id="SM00225">
    <property type="entry name" value="BTB"/>
    <property type="match status" value="1"/>
</dbReference>
<feature type="transmembrane region" description="Helical" evidence="15">
    <location>
        <begin position="396"/>
        <end position="417"/>
    </location>
</feature>
<evidence type="ECO:0000256" key="15">
    <source>
        <dbReference type="SAM" id="Phobius"/>
    </source>
</evidence>
<dbReference type="InterPro" id="IPR000210">
    <property type="entry name" value="BTB/POZ_dom"/>
</dbReference>
<proteinExistence type="predicted"/>
<dbReference type="GO" id="GO:0005251">
    <property type="term" value="F:delayed rectifier potassium channel activity"/>
    <property type="evidence" value="ECO:0007669"/>
    <property type="project" value="TreeGrafter"/>
</dbReference>
<dbReference type="InterPro" id="IPR028325">
    <property type="entry name" value="VG_K_chnl"/>
</dbReference>
<evidence type="ECO:0000256" key="11">
    <source>
        <dbReference type="ARBA" id="ARBA00023180"/>
    </source>
</evidence>
<dbReference type="PRINTS" id="PR01491">
    <property type="entry name" value="KVCHANNEL"/>
</dbReference>
<dbReference type="OrthoDB" id="415460at2759"/>
<evidence type="ECO:0000256" key="5">
    <source>
        <dbReference type="ARBA" id="ARBA00022826"/>
    </source>
</evidence>
<keyword evidence="6" id="KW-0851">Voltage-gated channel</keyword>